<dbReference type="Gene3D" id="3.40.50.12500">
    <property type="match status" value="1"/>
</dbReference>
<name>A0A7X5TK85_9GAMM</name>
<sequence length="84" mass="9294">MYSTPEIVSKIVESEEEGYNGVFVSCASDPAISVARELVDIPIVGGFEPAALSVGMISKRWRVFTSNWLVLHTFSYMILVIIII</sequence>
<evidence type="ECO:0000256" key="1">
    <source>
        <dbReference type="SAM" id="Phobius"/>
    </source>
</evidence>
<feature type="transmembrane region" description="Helical" evidence="1">
    <location>
        <begin position="63"/>
        <end position="83"/>
    </location>
</feature>
<evidence type="ECO:0000313" key="3">
    <source>
        <dbReference type="Proteomes" id="UP000547931"/>
    </source>
</evidence>
<organism evidence="2 3">
    <name type="scientific">Photorhabdus stackebrandtii</name>
    <dbReference type="NCBI Taxonomy" id="1123042"/>
    <lineage>
        <taxon>Bacteria</taxon>
        <taxon>Pseudomonadati</taxon>
        <taxon>Pseudomonadota</taxon>
        <taxon>Gammaproteobacteria</taxon>
        <taxon>Enterobacterales</taxon>
        <taxon>Morganellaceae</taxon>
        <taxon>Photorhabdus</taxon>
    </lineage>
</organism>
<comment type="caution">
    <text evidence="2">The sequence shown here is derived from an EMBL/GenBank/DDBJ whole genome shotgun (WGS) entry which is preliminary data.</text>
</comment>
<reference evidence="2 3" key="1">
    <citation type="submission" date="2018-02" db="EMBL/GenBank/DDBJ databases">
        <authorList>
            <person name="Machado R.A."/>
        </authorList>
    </citation>
    <scope>NUCLEOTIDE SEQUENCE [LARGE SCALE GENOMIC DNA]</scope>
    <source>
        <strain evidence="2 3">DSM 23271</strain>
    </source>
</reference>
<keyword evidence="3" id="KW-1185">Reference proteome</keyword>
<dbReference type="AlphaFoldDB" id="A0A7X5TK85"/>
<gene>
    <name evidence="2" type="ORF">C5470_01050</name>
</gene>
<dbReference type="RefSeq" id="WP_166285216.1">
    <property type="nucleotide sequence ID" value="NZ_CAWPIE010000001.1"/>
</dbReference>
<evidence type="ECO:0000313" key="2">
    <source>
        <dbReference type="EMBL" id="NHB95074.1"/>
    </source>
</evidence>
<keyword evidence="1" id="KW-0472">Membrane</keyword>
<dbReference type="InterPro" id="IPR053714">
    <property type="entry name" value="Iso_Racemase_Enz_sf"/>
</dbReference>
<dbReference type="EMBL" id="PUJV01000001">
    <property type="protein sequence ID" value="NHB95074.1"/>
    <property type="molecule type" value="Genomic_DNA"/>
</dbReference>
<evidence type="ECO:0008006" key="4">
    <source>
        <dbReference type="Google" id="ProtNLM"/>
    </source>
</evidence>
<protein>
    <recommendedName>
        <fullName evidence="4">Hydantoin racemase</fullName>
    </recommendedName>
</protein>
<dbReference type="Proteomes" id="UP000547931">
    <property type="component" value="Unassembled WGS sequence"/>
</dbReference>
<keyword evidence="1" id="KW-1133">Transmembrane helix</keyword>
<accession>A0A7X5TK85</accession>
<proteinExistence type="predicted"/>
<keyword evidence="1" id="KW-0812">Transmembrane</keyword>